<dbReference type="PANTHER" id="PTHR43661:SF3">
    <property type="entry name" value="D-XYLONATE DEHYDRATASE YAGF-RELATED"/>
    <property type="match status" value="1"/>
</dbReference>
<feature type="domain" description="Dihydroxy-acid/6-phosphogluconate dehydratase C-terminal" evidence="17">
    <location>
        <begin position="361"/>
        <end position="551"/>
    </location>
</feature>
<gene>
    <name evidence="15 18" type="primary">ilvD</name>
    <name evidence="18" type="ORF">FKZ59_00070</name>
</gene>
<evidence type="ECO:0000256" key="4">
    <source>
        <dbReference type="ARBA" id="ARBA00022714"/>
    </source>
</evidence>
<dbReference type="RefSeq" id="WP_141600691.1">
    <property type="nucleotide sequence ID" value="NZ_JARMSB010000004.1"/>
</dbReference>
<keyword evidence="5 15" id="KW-0479">Metal-binding</keyword>
<evidence type="ECO:0000256" key="5">
    <source>
        <dbReference type="ARBA" id="ARBA00022723"/>
    </source>
</evidence>
<comment type="caution">
    <text evidence="15">Lacks conserved residue(s) required for the propagation of feature annotation.</text>
</comment>
<dbReference type="InterPro" id="IPR037237">
    <property type="entry name" value="IlvD/EDD_N"/>
</dbReference>
<proteinExistence type="inferred from homology"/>
<keyword evidence="6 15" id="KW-0460">Magnesium</keyword>
<dbReference type="EC" id="4.2.1.9" evidence="14 15"/>
<dbReference type="Pfam" id="PF00920">
    <property type="entry name" value="ILVD_EDD_N"/>
    <property type="match status" value="1"/>
</dbReference>
<dbReference type="EMBL" id="VIGD01000001">
    <property type="protein sequence ID" value="TQE92138.1"/>
    <property type="molecule type" value="Genomic_DNA"/>
</dbReference>
<dbReference type="InterPro" id="IPR042096">
    <property type="entry name" value="Dihydro-acid_dehy_C"/>
</dbReference>
<evidence type="ECO:0000256" key="7">
    <source>
        <dbReference type="ARBA" id="ARBA00023004"/>
    </source>
</evidence>
<protein>
    <recommendedName>
        <fullName evidence="14 15">Dihydroxy-acid dehydratase</fullName>
        <shortName evidence="15">DAD</shortName>
        <ecNumber evidence="14 15">4.2.1.9</ecNumber>
    </recommendedName>
</protein>
<dbReference type="OrthoDB" id="9807077at2"/>
<dbReference type="UniPathway" id="UPA00047">
    <property type="reaction ID" value="UER00057"/>
</dbReference>
<dbReference type="UniPathway" id="UPA00049">
    <property type="reaction ID" value="UER00061"/>
</dbReference>
<dbReference type="PANTHER" id="PTHR43661">
    <property type="entry name" value="D-XYLONATE DEHYDRATASE"/>
    <property type="match status" value="1"/>
</dbReference>
<feature type="binding site" evidence="15">
    <location>
        <position position="121"/>
    </location>
    <ligand>
        <name>Mg(2+)</name>
        <dbReference type="ChEBI" id="CHEBI:18420"/>
    </ligand>
</feature>
<dbReference type="InterPro" id="IPR020558">
    <property type="entry name" value="DiOHA_6PGluconate_deHydtase_CS"/>
</dbReference>
<evidence type="ECO:0000256" key="12">
    <source>
        <dbReference type="ARBA" id="ARBA00029436"/>
    </source>
</evidence>
<keyword evidence="3 15" id="KW-0028">Amino-acid biosynthesis</keyword>
<comment type="pathway">
    <text evidence="13 15">Amino-acid biosynthesis; L-isoleucine biosynthesis; L-isoleucine from 2-oxobutanoate: step 3/4.</text>
</comment>
<comment type="catalytic activity">
    <reaction evidence="11">
        <text>(2R)-2,3-dihydroxy-3-methylbutanoate = 3-methyl-2-oxobutanoate + H2O</text>
        <dbReference type="Rhea" id="RHEA:24809"/>
        <dbReference type="ChEBI" id="CHEBI:11851"/>
        <dbReference type="ChEBI" id="CHEBI:15377"/>
        <dbReference type="ChEBI" id="CHEBI:49072"/>
        <dbReference type="EC" id="4.2.1.9"/>
    </reaction>
    <physiologicalReaction direction="left-to-right" evidence="11">
        <dbReference type="Rhea" id="RHEA:24810"/>
    </physiologicalReaction>
</comment>
<evidence type="ECO:0000256" key="6">
    <source>
        <dbReference type="ARBA" id="ARBA00022842"/>
    </source>
</evidence>
<comment type="cofactor">
    <cofactor evidence="1 15">
        <name>Mg(2+)</name>
        <dbReference type="ChEBI" id="CHEBI:18420"/>
    </cofactor>
</comment>
<feature type="active site" description="Proton acceptor" evidence="15">
    <location>
        <position position="471"/>
    </location>
</feature>
<dbReference type="HAMAP" id="MF_00012">
    <property type="entry name" value="IlvD"/>
    <property type="match status" value="1"/>
</dbReference>
<dbReference type="Proteomes" id="UP000315753">
    <property type="component" value="Unassembled WGS sequence"/>
</dbReference>
<evidence type="ECO:0000256" key="1">
    <source>
        <dbReference type="ARBA" id="ARBA00001946"/>
    </source>
</evidence>
<evidence type="ECO:0000256" key="13">
    <source>
        <dbReference type="ARBA" id="ARBA00029437"/>
    </source>
</evidence>
<comment type="subunit">
    <text evidence="15">Homodimer.</text>
</comment>
<dbReference type="SUPFAM" id="SSF143975">
    <property type="entry name" value="IlvD/EDD N-terminal domain-like"/>
    <property type="match status" value="1"/>
</dbReference>
<evidence type="ECO:0000256" key="10">
    <source>
        <dbReference type="ARBA" id="ARBA00023304"/>
    </source>
</evidence>
<comment type="pathway">
    <text evidence="12 15">Amino-acid biosynthesis; L-valine biosynthesis; L-valine from pyruvate: step 3/4.</text>
</comment>
<comment type="similarity">
    <text evidence="2 15">Belongs to the IlvD/Edd family.</text>
</comment>
<dbReference type="GO" id="GO:0009099">
    <property type="term" value="P:L-valine biosynthetic process"/>
    <property type="evidence" value="ECO:0007669"/>
    <property type="project" value="UniProtKB-UniRule"/>
</dbReference>
<evidence type="ECO:0000313" key="19">
    <source>
        <dbReference type="Proteomes" id="UP000315753"/>
    </source>
</evidence>
<feature type="domain" description="Dihydroxy-acid/6-phosphogluconate dehydratase N-terminal" evidence="16">
    <location>
        <begin position="32"/>
        <end position="350"/>
    </location>
</feature>
<dbReference type="SUPFAM" id="SSF52016">
    <property type="entry name" value="LeuD/IlvD-like"/>
    <property type="match status" value="1"/>
</dbReference>
<evidence type="ECO:0000256" key="2">
    <source>
        <dbReference type="ARBA" id="ARBA00006486"/>
    </source>
</evidence>
<evidence type="ECO:0000256" key="9">
    <source>
        <dbReference type="ARBA" id="ARBA00023239"/>
    </source>
</evidence>
<keyword evidence="7 15" id="KW-0408">Iron</keyword>
<evidence type="ECO:0000256" key="11">
    <source>
        <dbReference type="ARBA" id="ARBA00029304"/>
    </source>
</evidence>
<evidence type="ECO:0000259" key="16">
    <source>
        <dbReference type="Pfam" id="PF00920"/>
    </source>
</evidence>
<keyword evidence="19" id="KW-1185">Reference proteome</keyword>
<dbReference type="Pfam" id="PF24877">
    <property type="entry name" value="ILV_EDD_C"/>
    <property type="match status" value="1"/>
</dbReference>
<dbReference type="AlphaFoldDB" id="A0A540V5Y3"/>
<feature type="binding site" evidence="15">
    <location>
        <position position="445"/>
    </location>
    <ligand>
        <name>Mg(2+)</name>
        <dbReference type="ChEBI" id="CHEBI:18420"/>
    </ligand>
</feature>
<dbReference type="InterPro" id="IPR004404">
    <property type="entry name" value="DihydroxyA_deHydtase"/>
</dbReference>
<dbReference type="InterPro" id="IPR056740">
    <property type="entry name" value="ILV_EDD_C"/>
</dbReference>
<keyword evidence="10 15" id="KW-0100">Branched-chain amino acid biosynthesis</keyword>
<comment type="catalytic activity">
    <reaction evidence="15">
        <text>(2R,3R)-2,3-dihydroxy-3-methylpentanoate = (S)-3-methyl-2-oxopentanoate + H2O</text>
        <dbReference type="Rhea" id="RHEA:27694"/>
        <dbReference type="ChEBI" id="CHEBI:15377"/>
        <dbReference type="ChEBI" id="CHEBI:35146"/>
        <dbReference type="ChEBI" id="CHEBI:49258"/>
        <dbReference type="EC" id="4.2.1.9"/>
    </reaction>
</comment>
<evidence type="ECO:0000256" key="8">
    <source>
        <dbReference type="ARBA" id="ARBA00023014"/>
    </source>
</evidence>
<keyword evidence="9 15" id="KW-0456">Lyase</keyword>
<dbReference type="NCBIfam" id="NF002068">
    <property type="entry name" value="PRK00911.1"/>
    <property type="match status" value="1"/>
</dbReference>
<dbReference type="GO" id="GO:0005829">
    <property type="term" value="C:cytosol"/>
    <property type="evidence" value="ECO:0007669"/>
    <property type="project" value="TreeGrafter"/>
</dbReference>
<comment type="function">
    <text evidence="15">Functions in the biosynthesis of branched-chain amino acids. Catalyzes the dehydration of (2R,3R)-2,3-dihydroxy-3-methylpentanoate (2,3-dihydroxy-3-methylvalerate) into 2-oxo-3-methylpentanoate (2-oxo-3-methylvalerate) and of (2R)-2,3-dihydroxy-3-methylbutanoate (2,3-dihydroxyisovalerate) into 2-oxo-3-methylbutanoate (2-oxoisovalerate), the penultimate precursor to L-isoleucine and L-valine, respectively.</text>
</comment>
<dbReference type="NCBIfam" id="TIGR00110">
    <property type="entry name" value="ilvD"/>
    <property type="match status" value="1"/>
</dbReference>
<dbReference type="GO" id="GO:0009097">
    <property type="term" value="P:isoleucine biosynthetic process"/>
    <property type="evidence" value="ECO:0007669"/>
    <property type="project" value="UniProtKB-UniRule"/>
</dbReference>
<keyword evidence="8 15" id="KW-0411">Iron-sulfur</keyword>
<dbReference type="GO" id="GO:0051537">
    <property type="term" value="F:2 iron, 2 sulfur cluster binding"/>
    <property type="evidence" value="ECO:0007669"/>
    <property type="project" value="UniProtKB-UniRule"/>
</dbReference>
<name>A0A540V5Y3_9BACL</name>
<evidence type="ECO:0000313" key="18">
    <source>
        <dbReference type="EMBL" id="TQE92138.1"/>
    </source>
</evidence>
<dbReference type="Gene3D" id="3.50.30.80">
    <property type="entry name" value="IlvD/EDD C-terminal domain-like"/>
    <property type="match status" value="1"/>
</dbReference>
<sequence length="556" mass="59643">MRSDMIKVGVDRAPHRSLLYATGKVKPTDLDKPFIGVCNSYIDIIPGHVHLREFAEEVKEAIREAGGIPFEFNTIGVDDGIAMGHIGMRYSLPSRELIADSAETVINAHWFDGVFFIPNCDKITPGMLMAAVRTNVPSIFVSGGPMEAGRSSTGRQLSLTSVFEGIGAYKTGQITEEEFKDIEMHACPTCGSCSGMFTANSMNCLMEMLGIALPGNGTIVATSEKRKELIREAAKHLIRMIKEDIRPRDIITKEAIDDAFALDMAMGGSTNTVLHTLAIAHEAGIDYDLEDINKVAERVPYIAKIMPASDISIDDVHKAGGVSAIINELAKIPGCIHPDRITVTGKTIGELVKGHEITNTDVIRTKDNPYSPVGGLSILFGNLAPEGSVIKVGAVDPSIKTFTGEAIVFDSQDECLAAIDAGEVREGHVVVIRYEGPKGGPGMPEMLAPTSAIVGRGLGAKVALITDGRFSGASRGISIGHISPEAAEGGPIALVENGDIIEIDLPNRTITLKVSDEELEERRKKLKSFEPKIKTGWLARYSKLVTNASKGGIMKI</sequence>
<comment type="cofactor">
    <cofactor evidence="15">
        <name>[2Fe-2S] cluster</name>
        <dbReference type="ChEBI" id="CHEBI:190135"/>
    </cofactor>
    <text evidence="15">Binds 1 [2Fe-2S] cluster per subunit. This cluster acts as a Lewis acid cofactor.</text>
</comment>
<comment type="caution">
    <text evidence="18">The sequence shown here is derived from an EMBL/GenBank/DDBJ whole genome shotgun (WGS) entry which is preliminary data.</text>
</comment>
<organism evidence="18 19">
    <name type="scientific">Ureibacillus terrenus</name>
    <dbReference type="NCBI Taxonomy" id="118246"/>
    <lineage>
        <taxon>Bacteria</taxon>
        <taxon>Bacillati</taxon>
        <taxon>Bacillota</taxon>
        <taxon>Bacilli</taxon>
        <taxon>Bacillales</taxon>
        <taxon>Caryophanaceae</taxon>
        <taxon>Ureibacillus</taxon>
    </lineage>
</organism>
<evidence type="ECO:0000256" key="15">
    <source>
        <dbReference type="HAMAP-Rule" id="MF_00012"/>
    </source>
</evidence>
<accession>A0A540V5Y3</accession>
<feature type="modified residue" description="N6-carboxylysine" evidence="15">
    <location>
        <position position="122"/>
    </location>
</feature>
<evidence type="ECO:0000256" key="14">
    <source>
        <dbReference type="ARBA" id="ARBA00029490"/>
    </source>
</evidence>
<dbReference type="PROSITE" id="PS00887">
    <property type="entry name" value="ILVD_EDD_2"/>
    <property type="match status" value="1"/>
</dbReference>
<dbReference type="FunFam" id="3.50.30.80:FF:000001">
    <property type="entry name" value="Dihydroxy-acid dehydratase"/>
    <property type="match status" value="1"/>
</dbReference>
<feature type="binding site" evidence="15">
    <location>
        <position position="79"/>
    </location>
    <ligand>
        <name>Mg(2+)</name>
        <dbReference type="ChEBI" id="CHEBI:18420"/>
    </ligand>
</feature>
<keyword evidence="4 15" id="KW-0001">2Fe-2S</keyword>
<dbReference type="GO" id="GO:0000287">
    <property type="term" value="F:magnesium ion binding"/>
    <property type="evidence" value="ECO:0007669"/>
    <property type="project" value="UniProtKB-UniRule"/>
</dbReference>
<dbReference type="InterPro" id="IPR000581">
    <property type="entry name" value="ILV_EDD_N"/>
</dbReference>
<reference evidence="18 19" key="1">
    <citation type="submission" date="2019-06" db="EMBL/GenBank/DDBJ databases">
        <title>Genome sequence of Ureibacillus terrenus.</title>
        <authorList>
            <person name="Maclea K.S."/>
            <person name="Simoes M."/>
        </authorList>
    </citation>
    <scope>NUCLEOTIDE SEQUENCE [LARGE SCALE GENOMIC DNA]</scope>
    <source>
        <strain evidence="18 19">ATCC BAA-384</strain>
    </source>
</reference>
<dbReference type="PROSITE" id="PS00886">
    <property type="entry name" value="ILVD_EDD_1"/>
    <property type="match status" value="1"/>
</dbReference>
<dbReference type="GO" id="GO:0004160">
    <property type="term" value="F:dihydroxy-acid dehydratase activity"/>
    <property type="evidence" value="ECO:0007669"/>
    <property type="project" value="UniProtKB-UniRule"/>
</dbReference>
<evidence type="ECO:0000259" key="17">
    <source>
        <dbReference type="Pfam" id="PF24877"/>
    </source>
</evidence>
<evidence type="ECO:0000256" key="3">
    <source>
        <dbReference type="ARBA" id="ARBA00022605"/>
    </source>
</evidence>
<feature type="binding site" description="via carbamate group" evidence="15">
    <location>
        <position position="122"/>
    </location>
    <ligand>
        <name>Mg(2+)</name>
        <dbReference type="ChEBI" id="CHEBI:18420"/>
    </ligand>
</feature>